<dbReference type="Pfam" id="PF01042">
    <property type="entry name" value="Ribonuc_L-PSP"/>
    <property type="match status" value="1"/>
</dbReference>
<evidence type="ECO:0000313" key="2">
    <source>
        <dbReference type="EMBL" id="APW65391.1"/>
    </source>
</evidence>
<dbReference type="EMBL" id="CP019070">
    <property type="protein sequence ID" value="APW65391.1"/>
    <property type="molecule type" value="Genomic_DNA"/>
</dbReference>
<dbReference type="SUPFAM" id="SSF55298">
    <property type="entry name" value="YjgF-like"/>
    <property type="match status" value="1"/>
</dbReference>
<dbReference type="Gene3D" id="3.30.1330.40">
    <property type="entry name" value="RutC-like"/>
    <property type="match status" value="1"/>
</dbReference>
<dbReference type="GO" id="GO:0005829">
    <property type="term" value="C:cytosol"/>
    <property type="evidence" value="ECO:0007669"/>
    <property type="project" value="TreeGrafter"/>
</dbReference>
<dbReference type="PROSITE" id="PS01094">
    <property type="entry name" value="UPF0076"/>
    <property type="match status" value="1"/>
</dbReference>
<keyword evidence="3" id="KW-1185">Reference proteome</keyword>
<dbReference type="NCBIfam" id="TIGR00004">
    <property type="entry name" value="Rid family detoxifying hydrolase"/>
    <property type="match status" value="1"/>
</dbReference>
<comment type="similarity">
    <text evidence="1">Belongs to the RutC family.</text>
</comment>
<dbReference type="RefSeq" id="WP_076085632.1">
    <property type="nucleotide sequence ID" value="NZ_CP019070.1"/>
</dbReference>
<dbReference type="InterPro" id="IPR035959">
    <property type="entry name" value="RutC-like_sf"/>
</dbReference>
<gene>
    <name evidence="2" type="ORF">LPB137_05785</name>
</gene>
<dbReference type="AlphaFoldDB" id="A0A1P8KLG1"/>
<dbReference type="InterPro" id="IPR019897">
    <property type="entry name" value="RidA_CS"/>
</dbReference>
<dbReference type="FunFam" id="3.30.1330.40:FF:000001">
    <property type="entry name" value="L-PSP family endoribonuclease"/>
    <property type="match status" value="1"/>
</dbReference>
<proteinExistence type="inferred from homology"/>
<dbReference type="PANTHER" id="PTHR11803:SF39">
    <property type="entry name" value="2-IMINOBUTANOATE_2-IMINOPROPANOATE DEAMINASE"/>
    <property type="match status" value="1"/>
</dbReference>
<dbReference type="CDD" id="cd00448">
    <property type="entry name" value="YjgF_YER057c_UK114_family"/>
    <property type="match status" value="1"/>
</dbReference>
<name>A0A1P8KLG1_9BACT</name>
<dbReference type="KEGG" id="alp:LPB137_05785"/>
<dbReference type="InterPro" id="IPR006056">
    <property type="entry name" value="RidA"/>
</dbReference>
<sequence length="124" mass="13697">MKAINSTKAPSAIGPYSQAVDKDGFIFVSGQLPIDENTGEFAGDDIASQARQSMENIKYILEEAGLEMKDISKTTILLKDLEDFVTVNEIYGEYFTVPYPARATYEVARLPKDALIEIEAIAKK</sequence>
<dbReference type="InterPro" id="IPR006175">
    <property type="entry name" value="YjgF/YER057c/UK114"/>
</dbReference>
<protein>
    <submittedName>
        <fullName evidence="2">Reactive intermediate/imine deaminase</fullName>
    </submittedName>
</protein>
<dbReference type="STRING" id="1850254.LPB137_05785"/>
<dbReference type="PANTHER" id="PTHR11803">
    <property type="entry name" value="2-IMINOBUTANOATE/2-IMINOPROPANOATE DEAMINASE RIDA"/>
    <property type="match status" value="1"/>
</dbReference>
<dbReference type="Proteomes" id="UP000186074">
    <property type="component" value="Chromosome"/>
</dbReference>
<dbReference type="GO" id="GO:0019239">
    <property type="term" value="F:deaminase activity"/>
    <property type="evidence" value="ECO:0007669"/>
    <property type="project" value="TreeGrafter"/>
</dbReference>
<organism evidence="2 3">
    <name type="scientific">Poseidonibacter parvus</name>
    <dbReference type="NCBI Taxonomy" id="1850254"/>
    <lineage>
        <taxon>Bacteria</taxon>
        <taxon>Pseudomonadati</taxon>
        <taxon>Campylobacterota</taxon>
        <taxon>Epsilonproteobacteria</taxon>
        <taxon>Campylobacterales</taxon>
        <taxon>Arcobacteraceae</taxon>
        <taxon>Poseidonibacter</taxon>
    </lineage>
</organism>
<accession>A0A1P8KLG1</accession>
<dbReference type="OrthoDB" id="9808943at2"/>
<evidence type="ECO:0000256" key="1">
    <source>
        <dbReference type="ARBA" id="ARBA00010552"/>
    </source>
</evidence>
<reference evidence="2 3" key="1">
    <citation type="submission" date="2017-01" db="EMBL/GenBank/DDBJ databases">
        <title>Genome sequencing of Arcobacter sp. LPB0137.</title>
        <authorList>
            <person name="Lee G.-W."/>
            <person name="Yi H."/>
        </authorList>
    </citation>
    <scope>NUCLEOTIDE SEQUENCE [LARGE SCALE GENOMIC DNA]</scope>
    <source>
        <strain evidence="2 3">LPB0137</strain>
    </source>
</reference>
<evidence type="ECO:0000313" key="3">
    <source>
        <dbReference type="Proteomes" id="UP000186074"/>
    </source>
</evidence>